<feature type="compositionally biased region" description="Basic and acidic residues" evidence="3">
    <location>
        <begin position="166"/>
        <end position="178"/>
    </location>
</feature>
<gene>
    <name evidence="4" type="ORF">D0862_02876</name>
</gene>
<accession>A0A3M7HFG5</accession>
<feature type="compositionally biased region" description="Basic residues" evidence="3">
    <location>
        <begin position="996"/>
        <end position="1005"/>
    </location>
</feature>
<organism evidence="4 5">
    <name type="scientific">Hortaea werneckii</name>
    <name type="common">Black yeast</name>
    <name type="synonym">Cladosporium werneckii</name>
    <dbReference type="NCBI Taxonomy" id="91943"/>
    <lineage>
        <taxon>Eukaryota</taxon>
        <taxon>Fungi</taxon>
        <taxon>Dikarya</taxon>
        <taxon>Ascomycota</taxon>
        <taxon>Pezizomycotina</taxon>
        <taxon>Dothideomycetes</taxon>
        <taxon>Dothideomycetidae</taxon>
        <taxon>Mycosphaerellales</taxon>
        <taxon>Teratosphaeriaceae</taxon>
        <taxon>Hortaea</taxon>
    </lineage>
</organism>
<feature type="compositionally biased region" description="Low complexity" evidence="3">
    <location>
        <begin position="948"/>
        <end position="960"/>
    </location>
</feature>
<feature type="compositionally biased region" description="Polar residues" evidence="3">
    <location>
        <begin position="370"/>
        <end position="392"/>
    </location>
</feature>
<keyword evidence="2" id="KW-0539">Nucleus</keyword>
<reference evidence="4 5" key="1">
    <citation type="journal article" date="2018" name="BMC Genomics">
        <title>Genomic evidence for intraspecific hybridization in a clonal and extremely halotolerant yeast.</title>
        <authorList>
            <person name="Gostincar C."/>
            <person name="Stajich J.E."/>
            <person name="Zupancic J."/>
            <person name="Zalar P."/>
            <person name="Gunde-Cimerman N."/>
        </authorList>
    </citation>
    <scope>NUCLEOTIDE SEQUENCE [LARGE SCALE GENOMIC DNA]</scope>
    <source>
        <strain evidence="4 5">EXF-171</strain>
    </source>
</reference>
<dbReference type="AlphaFoldDB" id="A0A3M7HFG5"/>
<feature type="region of interest" description="Disordered" evidence="3">
    <location>
        <begin position="694"/>
        <end position="713"/>
    </location>
</feature>
<feature type="compositionally biased region" description="Basic residues" evidence="3">
    <location>
        <begin position="964"/>
        <end position="975"/>
    </location>
</feature>
<dbReference type="PANTHER" id="PTHR15074:SF5">
    <property type="entry name" value="5-METHYLCYTOSINE G_T MISMATCH-SPECIFIC DNA GLYCOSYLASE"/>
    <property type="match status" value="1"/>
</dbReference>
<feature type="compositionally biased region" description="Basic and acidic residues" evidence="3">
    <location>
        <begin position="265"/>
        <end position="285"/>
    </location>
</feature>
<comment type="caution">
    <text evidence="4">The sequence shown here is derived from an EMBL/GenBank/DDBJ whole genome shotgun (WGS) entry which is preliminary data.</text>
</comment>
<comment type="subcellular location">
    <subcellularLocation>
        <location evidence="1">Nucleus</location>
    </subcellularLocation>
</comment>
<evidence type="ECO:0008006" key="6">
    <source>
        <dbReference type="Google" id="ProtNLM"/>
    </source>
</evidence>
<proteinExistence type="predicted"/>
<feature type="region of interest" description="Disordered" evidence="3">
    <location>
        <begin position="912"/>
        <end position="1005"/>
    </location>
</feature>
<feature type="compositionally biased region" description="Basic and acidic residues" evidence="3">
    <location>
        <begin position="141"/>
        <end position="153"/>
    </location>
</feature>
<sequence>MLVFTVRTAESLVPSEREGPSGTNRPQAPLTLATPFHTANQSGPGLRTRSAGRAAVGGTMPMPNYPNAQDRALPRRRREDYSDHCNMPSRDDEPRRRRRKDKDDHDHDHDRESTTSSRDKHRSSTYKSSSTTKVHKPRRPPSAERERDRDNRSTRSSSSKRSTGKKHLDSTSDMDRKSKSGSLSDIRPKTSYPTFSKAHSREAVGSLDDSRGKPYTPAATDASDSAEKRRNSTPIKPSVNTPPSPPLTADTPEIRRSGSGSSMRKSADETRGNSSEGRRSQDSPRRAAGMKNAKSGASLRKEAIYTQSEMSSMPGAFPEEDGRTTPSSGYRKSASTRSRPASEVTQITESTIDSDATFTGPDRKARQNQRKSYNQDHSPPSVTDSQPKTPTQEYDIPPPAHTKTPVFDVGARFSQPSKTPVFDVGGPSLDSPQSFGMTPMAGPPPPPPPPMASGKEPPRVDYLLKHGGLPTQVPKRLVHLGPSIQQYNMYSSPAMMQQPPLEEYSKVFSSLHKRLDDYLQVLRTNGSLAVATGYKSVARRLLDKLSQVFARDISSQRCDCVICKTTPQPSLSDEEDSGISWGEILEFVSGRRELPQWPPFSIGPEDSGLGITGATQAPMQKLDIDVPDEYRDHYIRQNQKTKRAVQSWLSQQPEFAAAPPEEADEDTLMFAMMTKLDLQQRNFFLALMHGQSSVSEARTPTPAERPTTSSNALKRTRRALQRLYRLDKSPRDCECAMYMLNNHQLHGMLATLAEVNEQEWDILVSGRFDGFLWSGAEAPFPASASQWASPAGSRVPSRGVNATPFSQRSNTPFSGMSGFPASRGPTPLRNMMSPDNAATASMLPSRGPTPSLGGSGGAPPPVQLDEETEIAVLAEVERNLFNDMERFEDAFEILHSRAELVRQMLRERSTGLAMQAQMRQGSDDPFVRLDTPASGITNFEEGDDDGLSDLASLAPDDSASQIGVRRHRHKERRERRTPAPVQEEDESQFEEENRKPRGSGRRSKY</sequence>
<evidence type="ECO:0000256" key="2">
    <source>
        <dbReference type="ARBA" id="ARBA00023242"/>
    </source>
</evidence>
<dbReference type="Proteomes" id="UP000281468">
    <property type="component" value="Unassembled WGS sequence"/>
</dbReference>
<dbReference type="VEuPathDB" id="FungiDB:BTJ68_10988"/>
<dbReference type="GO" id="GO:0003677">
    <property type="term" value="F:DNA binding"/>
    <property type="evidence" value="ECO:0007669"/>
    <property type="project" value="InterPro"/>
</dbReference>
<dbReference type="GO" id="GO:0005634">
    <property type="term" value="C:nucleus"/>
    <property type="evidence" value="ECO:0007669"/>
    <property type="project" value="UniProtKB-SubCell"/>
</dbReference>
<evidence type="ECO:0000256" key="3">
    <source>
        <dbReference type="SAM" id="MobiDB-lite"/>
    </source>
</evidence>
<feature type="compositionally biased region" description="Polar residues" evidence="3">
    <location>
        <begin position="324"/>
        <end position="357"/>
    </location>
</feature>
<feature type="compositionally biased region" description="Polar residues" evidence="3">
    <location>
        <begin position="803"/>
        <end position="814"/>
    </location>
</feature>
<dbReference type="EMBL" id="QWIQ01000057">
    <property type="protein sequence ID" value="RMZ11745.1"/>
    <property type="molecule type" value="Genomic_DNA"/>
</dbReference>
<feature type="compositionally biased region" description="Low complexity" evidence="3">
    <location>
        <begin position="696"/>
        <end position="710"/>
    </location>
</feature>
<evidence type="ECO:0000313" key="5">
    <source>
        <dbReference type="Proteomes" id="UP000281468"/>
    </source>
</evidence>
<evidence type="ECO:0000313" key="4">
    <source>
        <dbReference type="EMBL" id="RMZ11745.1"/>
    </source>
</evidence>
<evidence type="ECO:0000256" key="1">
    <source>
        <dbReference type="ARBA" id="ARBA00004123"/>
    </source>
</evidence>
<feature type="compositionally biased region" description="Basic and acidic residues" evidence="3">
    <location>
        <begin position="77"/>
        <end position="113"/>
    </location>
</feature>
<protein>
    <recommendedName>
        <fullName evidence="6">5-Methylcytosine G/T mismatch-specific DNA glycosylase</fullName>
    </recommendedName>
</protein>
<dbReference type="InterPro" id="IPR045138">
    <property type="entry name" value="MeCP2/MBD4"/>
</dbReference>
<feature type="region of interest" description="Disordered" evidence="3">
    <location>
        <begin position="1"/>
        <end position="456"/>
    </location>
</feature>
<feature type="region of interest" description="Disordered" evidence="3">
    <location>
        <begin position="783"/>
        <end position="859"/>
    </location>
</feature>
<dbReference type="PANTHER" id="PTHR15074">
    <property type="entry name" value="METHYL-CPG-BINDING PROTEIN"/>
    <property type="match status" value="1"/>
</dbReference>
<name>A0A3M7HFG5_HORWE</name>
<feature type="compositionally biased region" description="Pro residues" evidence="3">
    <location>
        <begin position="441"/>
        <end position="451"/>
    </location>
</feature>